<evidence type="ECO:0000256" key="5">
    <source>
        <dbReference type="SAM" id="MobiDB-lite"/>
    </source>
</evidence>
<dbReference type="InterPro" id="IPR021790">
    <property type="entry name" value="PTBP1-like_RRM2"/>
</dbReference>
<dbReference type="EMBL" id="NJHN03000008">
    <property type="protein sequence ID" value="KAH9426889.1"/>
    <property type="molecule type" value="Genomic_DNA"/>
</dbReference>
<dbReference type="InterPro" id="IPR000504">
    <property type="entry name" value="RRM_dom"/>
</dbReference>
<dbReference type="PANTHER" id="PTHR15592">
    <property type="entry name" value="MATRIN 3/NUCLEAR PROTEIN 220-RELATED"/>
    <property type="match status" value="1"/>
</dbReference>
<dbReference type="InterPro" id="IPR035979">
    <property type="entry name" value="RBD_domain_sf"/>
</dbReference>
<reference evidence="7 8" key="1">
    <citation type="journal article" date="2018" name="J. Allergy Clin. Immunol.">
        <title>High-quality assembly of Dermatophagoides pteronyssinus genome and transcriptome reveals a wide range of novel allergens.</title>
        <authorList>
            <person name="Liu X.Y."/>
            <person name="Yang K.Y."/>
            <person name="Wang M.Q."/>
            <person name="Kwok J.S."/>
            <person name="Zeng X."/>
            <person name="Yang Z."/>
            <person name="Xiao X.J."/>
            <person name="Lau C.P."/>
            <person name="Li Y."/>
            <person name="Huang Z.M."/>
            <person name="Ba J.G."/>
            <person name="Yim A.K."/>
            <person name="Ouyang C.Y."/>
            <person name="Ngai S.M."/>
            <person name="Chan T.F."/>
            <person name="Leung E.L."/>
            <person name="Liu L."/>
            <person name="Liu Z.G."/>
            <person name="Tsui S.K."/>
        </authorList>
    </citation>
    <scope>NUCLEOTIDE SEQUENCE [LARGE SCALE GENOMIC DNA]</scope>
    <source>
        <strain evidence="7">Derp</strain>
    </source>
</reference>
<evidence type="ECO:0000313" key="7">
    <source>
        <dbReference type="EMBL" id="KAH9426889.1"/>
    </source>
</evidence>
<accession>A0ABQ8JW90</accession>
<name>A0ABQ8JW90_DERPT</name>
<dbReference type="Pfam" id="PF22976">
    <property type="entry name" value="RRM_10"/>
    <property type="match status" value="1"/>
</dbReference>
<evidence type="ECO:0000256" key="3">
    <source>
        <dbReference type="ARBA" id="ARBA00022884"/>
    </source>
</evidence>
<keyword evidence="2" id="KW-0677">Repeat</keyword>
<dbReference type="InterPro" id="IPR012677">
    <property type="entry name" value="Nucleotide-bd_a/b_plait_sf"/>
</dbReference>
<dbReference type="CDD" id="cd12424">
    <property type="entry name" value="RRM3_hnRNPL_like"/>
    <property type="match status" value="1"/>
</dbReference>
<gene>
    <name evidence="7" type="ORF">DERP_002991</name>
</gene>
<dbReference type="Pfam" id="PF11835">
    <property type="entry name" value="RRM_8"/>
    <property type="match status" value="1"/>
</dbReference>
<keyword evidence="1" id="KW-0597">Phosphoprotein</keyword>
<evidence type="ECO:0000313" key="8">
    <source>
        <dbReference type="Proteomes" id="UP000887458"/>
    </source>
</evidence>
<evidence type="ECO:0000256" key="1">
    <source>
        <dbReference type="ARBA" id="ARBA00022553"/>
    </source>
</evidence>
<dbReference type="Proteomes" id="UP000887458">
    <property type="component" value="Unassembled WGS sequence"/>
</dbReference>
<keyword evidence="8" id="KW-1185">Reference proteome</keyword>
<keyword evidence="3 4" id="KW-0694">RNA-binding</keyword>
<feature type="domain" description="RRM" evidence="6">
    <location>
        <begin position="48"/>
        <end position="125"/>
    </location>
</feature>
<dbReference type="SMART" id="SM00360">
    <property type="entry name" value="RRM"/>
    <property type="match status" value="3"/>
</dbReference>
<protein>
    <recommendedName>
        <fullName evidence="6">RRM domain-containing protein</fullName>
    </recommendedName>
</protein>
<proteinExistence type="predicted"/>
<feature type="domain" description="RRM" evidence="6">
    <location>
        <begin position="215"/>
        <end position="289"/>
    </location>
</feature>
<organism evidence="7 8">
    <name type="scientific">Dermatophagoides pteronyssinus</name>
    <name type="common">European house dust mite</name>
    <dbReference type="NCBI Taxonomy" id="6956"/>
    <lineage>
        <taxon>Eukaryota</taxon>
        <taxon>Metazoa</taxon>
        <taxon>Ecdysozoa</taxon>
        <taxon>Arthropoda</taxon>
        <taxon>Chelicerata</taxon>
        <taxon>Arachnida</taxon>
        <taxon>Acari</taxon>
        <taxon>Acariformes</taxon>
        <taxon>Sarcoptiformes</taxon>
        <taxon>Astigmata</taxon>
        <taxon>Psoroptidia</taxon>
        <taxon>Analgoidea</taxon>
        <taxon>Pyroglyphidae</taxon>
        <taxon>Dermatophagoidinae</taxon>
        <taxon>Dermatophagoides</taxon>
    </lineage>
</organism>
<comment type="caution">
    <text evidence="7">The sequence shown here is derived from an EMBL/GenBank/DDBJ whole genome shotgun (WGS) entry which is preliminary data.</text>
</comment>
<dbReference type="PROSITE" id="PS50102">
    <property type="entry name" value="RRM"/>
    <property type="match status" value="2"/>
</dbReference>
<feature type="region of interest" description="Disordered" evidence="5">
    <location>
        <begin position="1"/>
        <end position="21"/>
    </location>
</feature>
<reference evidence="7 8" key="2">
    <citation type="journal article" date="2022" name="Mol. Biol. Evol.">
        <title>Comparative Genomics Reveals Insights into the Divergent Evolution of Astigmatic Mites and Household Pest Adaptations.</title>
        <authorList>
            <person name="Xiong Q."/>
            <person name="Wan A.T."/>
            <person name="Liu X."/>
            <person name="Fung C.S."/>
            <person name="Xiao X."/>
            <person name="Malainual N."/>
            <person name="Hou J."/>
            <person name="Wang L."/>
            <person name="Wang M."/>
            <person name="Yang K.Y."/>
            <person name="Cui Y."/>
            <person name="Leung E.L."/>
            <person name="Nong W."/>
            <person name="Shin S.K."/>
            <person name="Au S.W."/>
            <person name="Jeong K.Y."/>
            <person name="Chew F.T."/>
            <person name="Hui J.H."/>
            <person name="Leung T.F."/>
            <person name="Tungtrongchitr A."/>
            <person name="Zhong N."/>
            <person name="Liu Z."/>
            <person name="Tsui S.K."/>
        </authorList>
    </citation>
    <scope>NUCLEOTIDE SEQUENCE [LARGE SCALE GENOMIC DNA]</scope>
    <source>
        <strain evidence="7">Derp</strain>
    </source>
</reference>
<dbReference type="CDD" id="cd12427">
    <property type="entry name" value="RRM4_hnRNPL_like"/>
    <property type="match status" value="1"/>
</dbReference>
<evidence type="ECO:0000256" key="2">
    <source>
        <dbReference type="ARBA" id="ARBA00022737"/>
    </source>
</evidence>
<dbReference type="InterPro" id="IPR006536">
    <property type="entry name" value="HnRNP-L/PTB"/>
</dbReference>
<dbReference type="Pfam" id="PF13893">
    <property type="entry name" value="RRM_5"/>
    <property type="match status" value="1"/>
</dbReference>
<evidence type="ECO:0000256" key="4">
    <source>
        <dbReference type="PROSITE-ProRule" id="PRU00176"/>
    </source>
</evidence>
<sequence length="479" mass="53571">MAAATYEGHSSKRLKTDQDRGFNNNNYFSHSNSRYAGMPRDHEERLNHVLLLTVINPAYPITCEVIHQICSPNGKVLRIVIFKKNGIQAMVEFDSIESAKRAKNVLNGCDIYSGCCTLRVEYAKPVRLNVYKNDLESFDYTNPGLDPYSHHDAYNPGNRHPAPPYMPDSYLPPGDAYRDGRQGVLGSIPNSGFPGQTPLIQGTPVTQQGGPQQGAVLMVYGLNHQIMNCDRLFNLLCQYGNVVRIKFLKSKEGCSMVQMGDSISVERSISSLNKVTFFGHEMQLGFSKQAFLNDVKQPFELPDGTPSFKDFMGNRNNRFTNPESALKNRISQPAEVLHFFNAPYGITEQDIMNIFEEHCPNNKPNSIKFFQSKTERSSSGLIQFESISCAIEALVICNHVSIPNPNGKFPFVFKLCFSLAAAPVRLFSSDCSSSLIIAKVSIRDFFSDNGERSSLSDFFLIRSQYIQNGVSNVFRINGV</sequence>
<dbReference type="SUPFAM" id="SSF54928">
    <property type="entry name" value="RNA-binding domain, RBD"/>
    <property type="match status" value="3"/>
</dbReference>
<evidence type="ECO:0000259" key="6">
    <source>
        <dbReference type="PROSITE" id="PS50102"/>
    </source>
</evidence>
<dbReference type="NCBIfam" id="TIGR01649">
    <property type="entry name" value="hnRNP-L_PTB"/>
    <property type="match status" value="1"/>
</dbReference>
<dbReference type="CDD" id="cd12694">
    <property type="entry name" value="RRM2_hnRNPL_like"/>
    <property type="match status" value="1"/>
</dbReference>
<dbReference type="InterPro" id="IPR055204">
    <property type="entry name" value="HNRNPL_RRM"/>
</dbReference>
<dbReference type="Gene3D" id="3.30.70.330">
    <property type="match status" value="3"/>
</dbReference>